<name>A0AA40BVT6_9PEZI</name>
<keyword evidence="4" id="KW-1185">Reference proteome</keyword>
<evidence type="ECO:0000313" key="4">
    <source>
        <dbReference type="Proteomes" id="UP001174934"/>
    </source>
</evidence>
<dbReference type="InterPro" id="IPR010730">
    <property type="entry name" value="HET"/>
</dbReference>
<dbReference type="PANTHER" id="PTHR33112:SF1">
    <property type="entry name" value="HETEROKARYON INCOMPATIBILITY DOMAIN-CONTAINING PROTEIN"/>
    <property type="match status" value="1"/>
</dbReference>
<feature type="domain" description="Heterokaryon incompatibility" evidence="2">
    <location>
        <begin position="284"/>
        <end position="429"/>
    </location>
</feature>
<dbReference type="Pfam" id="PF06985">
    <property type="entry name" value="HET"/>
    <property type="match status" value="1"/>
</dbReference>
<comment type="caution">
    <text evidence="3">The sequence shown here is derived from an EMBL/GenBank/DDBJ whole genome shotgun (WGS) entry which is preliminary data.</text>
</comment>
<sequence length="839" mass="93289">MTGNPIITIEEFKRKVAALEKQIVSSTTRTHTQIDIPRLCNLCQPVGDRLVEIIHAQDKSDLYGGSRDSTGNIIIGDLDHVMSNAFKCSLCALVTRLVLRLKQRILYSGIGPALAVQDAITLFDVNAALKASAGLEADGGPSSGNTSNFGEEEEDDLSFGEQDDGSVQVSVDAIPHTGAISVWLPLEQSDEENDEESQFFLHVDDYGQNFGKPPEHVFIPTPCTQASRDMGMIKRCFAACRKHHPGCVDILNHAKRPTRLIDVIDMKLVATVTLPDAVLTGFEYFALSYVWGTDPVPMLKTSSVLFFEAIRALEHASITLPKTIVDAINVTRSFGVRYLWVDSLCIIQDDKEDKMSEISAMDQIYAGAALTIVAATGSSANASLMDIDSFVLSSKYVTMEDLRFDLDRPEFQPTVEFSTWATRGWTLQELICSNRLLYFTPERTYYSCKAGNWNEDFPFNASIPLDDDHDRHLHDDDPKGLGFATVAGGKSNTASSSTSYLTMVEKLSMRNFTLDEDVLNASLGMYRMCIGKGLGLAASGLPILHLEAALMWQPDGRLRRRGSKFPTWSWAAWAGPIIYPFFELDRLESRPLVSWHLYHRDLIPPVLGLTVGSQRYHDLERSLLQSAAGFDEGLSISNLVLPDDEISRDMFRSNANVPVANMGHVIQDTVLVCRAATRLFAIRTQAHRTKNQTVFFSICSPSSKRPEADDANRDHESELVMTGEIKTDTGTLEAFGLDESCAKHGPEHSQNAELLSFASLDFSTPRLSSVMYLNRHSQREQFSTGFMDLAERDPDVVAVMWIVRSQEAQLKARRVAVGYMSKRAWDEDSGSQEYWIVLE</sequence>
<feature type="compositionally biased region" description="Acidic residues" evidence="1">
    <location>
        <begin position="150"/>
        <end position="163"/>
    </location>
</feature>
<protein>
    <submittedName>
        <fullName evidence="3">Heterokaryon incompatibility protein-domain-containing protein</fullName>
    </submittedName>
</protein>
<evidence type="ECO:0000259" key="2">
    <source>
        <dbReference type="Pfam" id="PF06985"/>
    </source>
</evidence>
<dbReference type="PANTHER" id="PTHR33112">
    <property type="entry name" value="DOMAIN PROTEIN, PUTATIVE-RELATED"/>
    <property type="match status" value="1"/>
</dbReference>
<evidence type="ECO:0000313" key="3">
    <source>
        <dbReference type="EMBL" id="KAK0615367.1"/>
    </source>
</evidence>
<organism evidence="3 4">
    <name type="scientific">Bombardia bombarda</name>
    <dbReference type="NCBI Taxonomy" id="252184"/>
    <lineage>
        <taxon>Eukaryota</taxon>
        <taxon>Fungi</taxon>
        <taxon>Dikarya</taxon>
        <taxon>Ascomycota</taxon>
        <taxon>Pezizomycotina</taxon>
        <taxon>Sordariomycetes</taxon>
        <taxon>Sordariomycetidae</taxon>
        <taxon>Sordariales</taxon>
        <taxon>Lasiosphaeriaceae</taxon>
        <taxon>Bombardia</taxon>
    </lineage>
</organism>
<feature type="region of interest" description="Disordered" evidence="1">
    <location>
        <begin position="134"/>
        <end position="163"/>
    </location>
</feature>
<dbReference type="EMBL" id="JAULSR010000007">
    <property type="protein sequence ID" value="KAK0615367.1"/>
    <property type="molecule type" value="Genomic_DNA"/>
</dbReference>
<dbReference type="AlphaFoldDB" id="A0AA40BVT6"/>
<accession>A0AA40BVT6</accession>
<dbReference type="Proteomes" id="UP001174934">
    <property type="component" value="Unassembled WGS sequence"/>
</dbReference>
<proteinExistence type="predicted"/>
<gene>
    <name evidence="3" type="ORF">B0T17DRAFT_498049</name>
</gene>
<reference evidence="3" key="1">
    <citation type="submission" date="2023-06" db="EMBL/GenBank/DDBJ databases">
        <title>Genome-scale phylogeny and comparative genomics of the fungal order Sordariales.</title>
        <authorList>
            <consortium name="Lawrence Berkeley National Laboratory"/>
            <person name="Hensen N."/>
            <person name="Bonometti L."/>
            <person name="Westerberg I."/>
            <person name="Brannstrom I.O."/>
            <person name="Guillou S."/>
            <person name="Cros-Aarteil S."/>
            <person name="Calhoun S."/>
            <person name="Haridas S."/>
            <person name="Kuo A."/>
            <person name="Mondo S."/>
            <person name="Pangilinan J."/>
            <person name="Riley R."/>
            <person name="LaButti K."/>
            <person name="Andreopoulos B."/>
            <person name="Lipzen A."/>
            <person name="Chen C."/>
            <person name="Yanf M."/>
            <person name="Daum C."/>
            <person name="Ng V."/>
            <person name="Clum A."/>
            <person name="Steindorff A."/>
            <person name="Ohm R."/>
            <person name="Martin F."/>
            <person name="Silar P."/>
            <person name="Natvig D."/>
            <person name="Lalanne C."/>
            <person name="Gautier V."/>
            <person name="Ament-velasquez S.L."/>
            <person name="Kruys A."/>
            <person name="Hutchinson M.I."/>
            <person name="Powell A.J."/>
            <person name="Barry K."/>
            <person name="Miller A.N."/>
            <person name="Grigoriev I.V."/>
            <person name="Debuchy R."/>
            <person name="Gladieux P."/>
            <person name="Thoren M.H."/>
            <person name="Johannesson H."/>
        </authorList>
    </citation>
    <scope>NUCLEOTIDE SEQUENCE</scope>
    <source>
        <strain evidence="3">SMH3391-2</strain>
    </source>
</reference>
<evidence type="ECO:0000256" key="1">
    <source>
        <dbReference type="SAM" id="MobiDB-lite"/>
    </source>
</evidence>